<reference evidence="2 3" key="1">
    <citation type="submission" date="2024-10" db="EMBL/GenBank/DDBJ databases">
        <title>Updated reference genomes for cyclostephanoid diatoms.</title>
        <authorList>
            <person name="Roberts W.R."/>
            <person name="Alverson A.J."/>
        </authorList>
    </citation>
    <scope>NUCLEOTIDE SEQUENCE [LARGE SCALE GENOMIC DNA]</scope>
    <source>
        <strain evidence="2 3">AJA276-08</strain>
    </source>
</reference>
<keyword evidence="3" id="KW-1185">Reference proteome</keyword>
<feature type="region of interest" description="Disordered" evidence="1">
    <location>
        <begin position="1"/>
        <end position="105"/>
    </location>
</feature>
<feature type="region of interest" description="Disordered" evidence="1">
    <location>
        <begin position="157"/>
        <end position="182"/>
    </location>
</feature>
<evidence type="ECO:0000256" key="1">
    <source>
        <dbReference type="SAM" id="MobiDB-lite"/>
    </source>
</evidence>
<dbReference type="AlphaFoldDB" id="A0ABD3QUT9"/>
<dbReference type="EMBL" id="JALLAZ020000104">
    <property type="protein sequence ID" value="KAL3803917.1"/>
    <property type="molecule type" value="Genomic_DNA"/>
</dbReference>
<sequence>MSPDASLAAPPTHLYGTTLRTRSRRGERRRDGGGNGNAAAAEARGGGGRSSTDGVREETTAAAPTPRDEEDEEGQDKDNTTATTTTRGRRGGGGGPATTSATSHRPHLILARAILSRLVDGYYGDEDDDAKNDERRGGGGGGFERVALKSDSVVVDDDDVGRGGAEEARRQLPPPTTTTAADEGLRDELLLDLAGARPLGDLQRQENNVLSRAWTITTAPCALALRVLGRYDRKVADCHFDWLQAYAEAPNRLEEGDGRVESFVAGILGEGGGDEDEDDHRLGYWKWVVRWAPGAFSVTAGDSPEQLEEKCPSLLITSTSSGGAWLGLGRWQHKRGAVTPRAAMVHGTGGSITISST</sequence>
<evidence type="ECO:0000313" key="2">
    <source>
        <dbReference type="EMBL" id="KAL3803917.1"/>
    </source>
</evidence>
<proteinExistence type="predicted"/>
<accession>A0ABD3QUT9</accession>
<name>A0ABD3QUT9_9STRA</name>
<protein>
    <submittedName>
        <fullName evidence="2">Uncharacterized protein</fullName>
    </submittedName>
</protein>
<comment type="caution">
    <text evidence="2">The sequence shown here is derived from an EMBL/GenBank/DDBJ whole genome shotgun (WGS) entry which is preliminary data.</text>
</comment>
<organism evidence="2 3">
    <name type="scientific">Stephanodiscus triporus</name>
    <dbReference type="NCBI Taxonomy" id="2934178"/>
    <lineage>
        <taxon>Eukaryota</taxon>
        <taxon>Sar</taxon>
        <taxon>Stramenopiles</taxon>
        <taxon>Ochrophyta</taxon>
        <taxon>Bacillariophyta</taxon>
        <taxon>Coscinodiscophyceae</taxon>
        <taxon>Thalassiosirophycidae</taxon>
        <taxon>Stephanodiscales</taxon>
        <taxon>Stephanodiscaceae</taxon>
        <taxon>Stephanodiscus</taxon>
    </lineage>
</organism>
<feature type="region of interest" description="Disordered" evidence="1">
    <location>
        <begin position="125"/>
        <end position="144"/>
    </location>
</feature>
<dbReference type="Proteomes" id="UP001530315">
    <property type="component" value="Unassembled WGS sequence"/>
</dbReference>
<gene>
    <name evidence="2" type="ORF">ACHAW5_010687</name>
</gene>
<feature type="compositionally biased region" description="Basic and acidic residues" evidence="1">
    <location>
        <begin position="160"/>
        <end position="170"/>
    </location>
</feature>
<evidence type="ECO:0000313" key="3">
    <source>
        <dbReference type="Proteomes" id="UP001530315"/>
    </source>
</evidence>